<dbReference type="VEuPathDB" id="FungiDB:TRICI_002320"/>
<evidence type="ECO:0000313" key="2">
    <source>
        <dbReference type="Proteomes" id="UP000761534"/>
    </source>
</evidence>
<dbReference type="InterPro" id="IPR036047">
    <property type="entry name" value="F-box-like_dom_sf"/>
</dbReference>
<evidence type="ECO:0008006" key="3">
    <source>
        <dbReference type="Google" id="ProtNLM"/>
    </source>
</evidence>
<sequence>MNHWALKPDKPNKTPHFFRVCSFVGPIELKTYTYTMKIVELPSEVVSIVCDWLDYKELLALRATCHWLKDPATMAMSLATSASVVIGEDVAGFSLNGFGKEIRVSLLDGIMEKDLEIIVTLKCWFSKIREISCFRVGEIGDPIAHSISRVLYILTKLNLEQGFTLQLFVDIYTDDPGFKHLLQQINDSCLQFTVRTSINVNHSDGEEIVLGTKFTKIHLAFLKGRRSFNVIRFRNAVQRSLGLCVGIGNEHILNEVCKTLQTEKNLSLIRLKLTGIPLDEVIDSLEKLHKMNIPEFVLKNSTIQTKPVTPKVTCNSVYVSVSNIFELGFFQLTRVKVLEFNSIDYKATTVIRDVIPRLKRILPKLQSLIQATLCLRPAREPRDYNPHRELLNAFSKLPNLQYLKLDFACKGHGISRSDINRSMPETKLPYRHHEPPSTTICERP</sequence>
<feature type="non-terminal residue" evidence="1">
    <location>
        <position position="444"/>
    </location>
</feature>
<accession>A0A6A1LPT0</accession>
<reference evidence="1" key="1">
    <citation type="journal article" date="2019" name="G3 (Bethesda)">
        <title>Genome Assemblies of Two Rare Opportunistic Yeast Pathogens: Diutina rugosa (syn. Candida rugosa) and Trichomonascus ciferrii (syn. Candida ciferrii).</title>
        <authorList>
            <person name="Mixao V."/>
            <person name="Saus E."/>
            <person name="Hansen A.P."/>
            <person name="Lass-Florl C."/>
            <person name="Gabaldon T."/>
        </authorList>
    </citation>
    <scope>NUCLEOTIDE SEQUENCE</scope>
    <source>
        <strain evidence="1">CBS 4856</strain>
    </source>
</reference>
<proteinExistence type="predicted"/>
<dbReference type="EMBL" id="SWFS01000160">
    <property type="protein sequence ID" value="KAA8915515.1"/>
    <property type="molecule type" value="Genomic_DNA"/>
</dbReference>
<comment type="caution">
    <text evidence="1">The sequence shown here is derived from an EMBL/GenBank/DDBJ whole genome shotgun (WGS) entry which is preliminary data.</text>
</comment>
<name>A0A6A1LPT0_9ASCO</name>
<dbReference type="AlphaFoldDB" id="A0A6A1LPT0"/>
<dbReference type="SUPFAM" id="SSF81383">
    <property type="entry name" value="F-box domain"/>
    <property type="match status" value="1"/>
</dbReference>
<dbReference type="Proteomes" id="UP000761534">
    <property type="component" value="Unassembled WGS sequence"/>
</dbReference>
<gene>
    <name evidence="1" type="ORF">TRICI_002320</name>
</gene>
<dbReference type="OrthoDB" id="5279008at2759"/>
<organism evidence="1 2">
    <name type="scientific">Trichomonascus ciferrii</name>
    <dbReference type="NCBI Taxonomy" id="44093"/>
    <lineage>
        <taxon>Eukaryota</taxon>
        <taxon>Fungi</taxon>
        <taxon>Dikarya</taxon>
        <taxon>Ascomycota</taxon>
        <taxon>Saccharomycotina</taxon>
        <taxon>Dipodascomycetes</taxon>
        <taxon>Dipodascales</taxon>
        <taxon>Trichomonascaceae</taxon>
        <taxon>Trichomonascus</taxon>
        <taxon>Trichomonascus ciferrii complex</taxon>
    </lineage>
</organism>
<evidence type="ECO:0000313" key="1">
    <source>
        <dbReference type="EMBL" id="KAA8915515.1"/>
    </source>
</evidence>
<keyword evidence="2" id="KW-1185">Reference proteome</keyword>
<protein>
    <recommendedName>
        <fullName evidence="3">F-box domain-containing protein</fullName>
    </recommendedName>
</protein>